<accession>A0A9N9W965</accession>
<organism evidence="1 2">
    <name type="scientific">Clonostachys solani</name>
    <dbReference type="NCBI Taxonomy" id="160281"/>
    <lineage>
        <taxon>Eukaryota</taxon>
        <taxon>Fungi</taxon>
        <taxon>Dikarya</taxon>
        <taxon>Ascomycota</taxon>
        <taxon>Pezizomycotina</taxon>
        <taxon>Sordariomycetes</taxon>
        <taxon>Hypocreomycetidae</taxon>
        <taxon>Hypocreales</taxon>
        <taxon>Bionectriaceae</taxon>
        <taxon>Clonostachys</taxon>
    </lineage>
</organism>
<dbReference type="EMBL" id="CABFOC020000013">
    <property type="protein sequence ID" value="CAH0045682.1"/>
    <property type="molecule type" value="Genomic_DNA"/>
</dbReference>
<evidence type="ECO:0000313" key="2">
    <source>
        <dbReference type="Proteomes" id="UP000775872"/>
    </source>
</evidence>
<proteinExistence type="predicted"/>
<comment type="caution">
    <text evidence="1">The sequence shown here is derived from an EMBL/GenBank/DDBJ whole genome shotgun (WGS) entry which is preliminary data.</text>
</comment>
<dbReference type="OrthoDB" id="5273847at2759"/>
<name>A0A9N9W965_9HYPO</name>
<keyword evidence="2" id="KW-1185">Reference proteome</keyword>
<reference evidence="1" key="1">
    <citation type="submission" date="2021-10" db="EMBL/GenBank/DDBJ databases">
        <authorList>
            <person name="Piombo E."/>
        </authorList>
    </citation>
    <scope>NUCLEOTIDE SEQUENCE</scope>
</reference>
<dbReference type="InterPro" id="IPR036047">
    <property type="entry name" value="F-box-like_dom_sf"/>
</dbReference>
<sequence length="456" mass="51799">MSPRLSQSCYVAWRAAGWPGPANPAADTTVQGLEPYYLADSVEGSIVFVFHEVCWQMLLIQLTYNTGSDPDHDDVAYWLFFVLSCIPRWNRRLLPRHGYHGVMRILESSRLRAVLEAVIDYTPFPSISTRYHPSQPPIASGTLLPSQDQSSYDPFRQLPPEIIWEVILYLTYDDIHNARLSSRHFAMHTSTGRLPQNFWASRFSLEMDMAFVLAMDKNETGYADMDWRRLFDNCMSLLRQPGSLGDGFRNRQRIWICLQDITATIENLLLYNNMNPIIFGVPAISLFGYHLGQRVSCSDLENRNRADTSQVMDSKISRTREILFRQSPSSTISSIEYSTIVFESVPYICGLRVSWPPEDERDSEPFQEVGLLLPSRTKSVPVEKDISLSDISVCYSPDGVLGFSIFTHEVNGRLDRLSIGRTDIVYHNSATTLLRSSGPIAGLLFGFDVRLSTIRP</sequence>
<dbReference type="Proteomes" id="UP000775872">
    <property type="component" value="Unassembled WGS sequence"/>
</dbReference>
<evidence type="ECO:0000313" key="1">
    <source>
        <dbReference type="EMBL" id="CAH0045682.1"/>
    </source>
</evidence>
<protein>
    <recommendedName>
        <fullName evidence="3">F-box domain-containing protein</fullName>
    </recommendedName>
</protein>
<dbReference type="AlphaFoldDB" id="A0A9N9W965"/>
<evidence type="ECO:0008006" key="3">
    <source>
        <dbReference type="Google" id="ProtNLM"/>
    </source>
</evidence>
<gene>
    <name evidence="1" type="ORF">CSOL1703_00012310</name>
</gene>
<dbReference type="SUPFAM" id="SSF81383">
    <property type="entry name" value="F-box domain"/>
    <property type="match status" value="1"/>
</dbReference>